<dbReference type="InterPro" id="IPR006690">
    <property type="entry name" value="OMPA-like_CS"/>
</dbReference>
<comment type="subcellular location">
    <subcellularLocation>
        <location evidence="1">Cell outer membrane</location>
    </subcellularLocation>
</comment>
<dbReference type="InterPro" id="IPR050330">
    <property type="entry name" value="Bact_OuterMem_StrucFunc"/>
</dbReference>
<dbReference type="RefSeq" id="WP_068617558.1">
    <property type="nucleotide sequence ID" value="NZ_CP016268.1"/>
</dbReference>
<dbReference type="KEGG" id="woc:BA177_15130"/>
<dbReference type="STRING" id="1548547.BA177_15130"/>
<dbReference type="InterPro" id="IPR006664">
    <property type="entry name" value="OMP_bac"/>
</dbReference>
<evidence type="ECO:0000313" key="9">
    <source>
        <dbReference type="Proteomes" id="UP000092695"/>
    </source>
</evidence>
<proteinExistence type="predicted"/>
<dbReference type="SUPFAM" id="SSF103088">
    <property type="entry name" value="OmpA-like"/>
    <property type="match status" value="1"/>
</dbReference>
<evidence type="ECO:0000256" key="3">
    <source>
        <dbReference type="ARBA" id="ARBA00023237"/>
    </source>
</evidence>
<evidence type="ECO:0000256" key="5">
    <source>
        <dbReference type="SAM" id="Coils"/>
    </source>
</evidence>
<protein>
    <recommendedName>
        <fullName evidence="7">OmpA-like domain-containing protein</fullName>
    </recommendedName>
</protein>
<evidence type="ECO:0000256" key="2">
    <source>
        <dbReference type="ARBA" id="ARBA00023136"/>
    </source>
</evidence>
<evidence type="ECO:0000313" key="8">
    <source>
        <dbReference type="EMBL" id="ANO52342.1"/>
    </source>
</evidence>
<reference evidence="8 9" key="1">
    <citation type="submission" date="2016-06" db="EMBL/GenBank/DDBJ databases">
        <title>Complete genome sequence of a deep-branching marine Gamma Proteobacterium Woeseia oceani type strain XK5.</title>
        <authorList>
            <person name="Mu D."/>
            <person name="Du Z."/>
        </authorList>
    </citation>
    <scope>NUCLEOTIDE SEQUENCE [LARGE SCALE GENOMIC DNA]</scope>
    <source>
        <strain evidence="8 9">XK5</strain>
    </source>
</reference>
<feature type="signal peptide" evidence="6">
    <location>
        <begin position="1"/>
        <end position="23"/>
    </location>
</feature>
<dbReference type="AlphaFoldDB" id="A0A193LIL0"/>
<dbReference type="PANTHER" id="PTHR30329">
    <property type="entry name" value="STATOR ELEMENT OF FLAGELLAR MOTOR COMPLEX"/>
    <property type="match status" value="1"/>
</dbReference>
<keyword evidence="6" id="KW-0732">Signal</keyword>
<dbReference type="PROSITE" id="PS51123">
    <property type="entry name" value="OMPA_2"/>
    <property type="match status" value="1"/>
</dbReference>
<dbReference type="InterPro" id="IPR036737">
    <property type="entry name" value="OmpA-like_sf"/>
</dbReference>
<dbReference type="Pfam" id="PF00691">
    <property type="entry name" value="OmpA"/>
    <property type="match status" value="1"/>
</dbReference>
<dbReference type="PANTHER" id="PTHR30329:SF21">
    <property type="entry name" value="LIPOPROTEIN YIAD-RELATED"/>
    <property type="match status" value="1"/>
</dbReference>
<dbReference type="CDD" id="cd07185">
    <property type="entry name" value="OmpA_C-like"/>
    <property type="match status" value="1"/>
</dbReference>
<feature type="domain" description="OmpA-like" evidence="7">
    <location>
        <begin position="365"/>
        <end position="483"/>
    </location>
</feature>
<dbReference type="GO" id="GO:0009279">
    <property type="term" value="C:cell outer membrane"/>
    <property type="evidence" value="ECO:0007669"/>
    <property type="project" value="UniProtKB-SubCell"/>
</dbReference>
<gene>
    <name evidence="8" type="ORF">BA177_15130</name>
</gene>
<keyword evidence="2 4" id="KW-0472">Membrane</keyword>
<evidence type="ECO:0000259" key="7">
    <source>
        <dbReference type="PROSITE" id="PS51123"/>
    </source>
</evidence>
<dbReference type="OrthoDB" id="9782229at2"/>
<feature type="coiled-coil region" evidence="5">
    <location>
        <begin position="289"/>
        <end position="330"/>
    </location>
</feature>
<keyword evidence="5" id="KW-0175">Coiled coil</keyword>
<keyword evidence="9" id="KW-1185">Reference proteome</keyword>
<evidence type="ECO:0000256" key="4">
    <source>
        <dbReference type="PROSITE-ProRule" id="PRU00473"/>
    </source>
</evidence>
<dbReference type="PRINTS" id="PR01021">
    <property type="entry name" value="OMPADOMAIN"/>
</dbReference>
<dbReference type="PROSITE" id="PS01068">
    <property type="entry name" value="OMPA_1"/>
    <property type="match status" value="1"/>
</dbReference>
<evidence type="ECO:0000256" key="1">
    <source>
        <dbReference type="ARBA" id="ARBA00004442"/>
    </source>
</evidence>
<accession>A0A193LIL0</accession>
<feature type="chain" id="PRO_5008260316" description="OmpA-like domain-containing protein" evidence="6">
    <location>
        <begin position="24"/>
        <end position="488"/>
    </location>
</feature>
<organism evidence="8 9">
    <name type="scientific">Woeseia oceani</name>
    <dbReference type="NCBI Taxonomy" id="1548547"/>
    <lineage>
        <taxon>Bacteria</taxon>
        <taxon>Pseudomonadati</taxon>
        <taxon>Pseudomonadota</taxon>
        <taxon>Gammaproteobacteria</taxon>
        <taxon>Woeseiales</taxon>
        <taxon>Woeseiaceae</taxon>
        <taxon>Woeseia</taxon>
    </lineage>
</organism>
<sequence>MTLKFRFLHTLLLTVLLLGSASAQSPLRETFFKDADAAMAAADAANASLLSPRNYERAKKAFDDGEEGLRRGRNIEYVRDKTGEATEYFNKATEAAKLARTALAQVMKSRQDAANARAPQLASDLWEKAQREFADAIRYLERGDLQRSKRQDIEATTLYRDAELMAIKTQYLSETRQLLADADRARVGRYAPVTLGRAQQLLADAERELSENRYDTDLPRSLAQRANYEARHAFYLSEVVRQVRDKDLTVEDLILEWEDPLVAISGAADVVPNMAGGHDELQATLVEFIETLRADKQRLEQQYEESTVRLAEMEEEIRTLDERLGGATEERAALVQRLEAQARIKEQFEQVEKLFSREEARVFREGDTVILRLVGLSFDSGQSEIKQENFNLLSKVEKAIDLFPRSELTIEGHTDSHGSDELNQTLSQARAEAVQQYMINAMRIPSYRLIATGFGETNPVANNETASGRASNRRIDIVITPNLETPGS</sequence>
<dbReference type="Proteomes" id="UP000092695">
    <property type="component" value="Chromosome"/>
</dbReference>
<keyword evidence="3" id="KW-0998">Cell outer membrane</keyword>
<name>A0A193LIL0_9GAMM</name>
<dbReference type="Gene3D" id="3.30.1330.60">
    <property type="entry name" value="OmpA-like domain"/>
    <property type="match status" value="1"/>
</dbReference>
<dbReference type="InterPro" id="IPR006665">
    <property type="entry name" value="OmpA-like"/>
</dbReference>
<evidence type="ECO:0000256" key="6">
    <source>
        <dbReference type="SAM" id="SignalP"/>
    </source>
</evidence>
<dbReference type="EMBL" id="CP016268">
    <property type="protein sequence ID" value="ANO52342.1"/>
    <property type="molecule type" value="Genomic_DNA"/>
</dbReference>